<dbReference type="EMBL" id="OZ019906">
    <property type="protein sequence ID" value="CAK9203229.1"/>
    <property type="molecule type" value="Genomic_DNA"/>
</dbReference>
<reference evidence="1" key="1">
    <citation type="submission" date="2024-02" db="EMBL/GenBank/DDBJ databases">
        <authorList>
            <consortium name="ELIXIR-Norway"/>
            <consortium name="Elixir Norway"/>
        </authorList>
    </citation>
    <scope>NUCLEOTIDE SEQUENCE</scope>
</reference>
<evidence type="ECO:0000313" key="1">
    <source>
        <dbReference type="EMBL" id="CAK9203229.1"/>
    </source>
</evidence>
<proteinExistence type="predicted"/>
<gene>
    <name evidence="1" type="ORF">CSSPTR1EN2_LOCUS6782</name>
</gene>
<keyword evidence="2" id="KW-1185">Reference proteome</keyword>
<sequence>MRHEDHLQKWRQEIEQDTKMAVFVPATDAIEWSLAPSGTVVSFPEDVVDLPKSFNSGVCRSHTFPSFGFGELMQFHGQT</sequence>
<name>A0ABP0TV49_9BRYO</name>
<evidence type="ECO:0000313" key="2">
    <source>
        <dbReference type="Proteomes" id="UP001497512"/>
    </source>
</evidence>
<organism evidence="1 2">
    <name type="scientific">Sphagnum troendelagicum</name>
    <dbReference type="NCBI Taxonomy" id="128251"/>
    <lineage>
        <taxon>Eukaryota</taxon>
        <taxon>Viridiplantae</taxon>
        <taxon>Streptophyta</taxon>
        <taxon>Embryophyta</taxon>
        <taxon>Bryophyta</taxon>
        <taxon>Sphagnophytina</taxon>
        <taxon>Sphagnopsida</taxon>
        <taxon>Sphagnales</taxon>
        <taxon>Sphagnaceae</taxon>
        <taxon>Sphagnum</taxon>
    </lineage>
</organism>
<protein>
    <submittedName>
        <fullName evidence="1">Uncharacterized protein</fullName>
    </submittedName>
</protein>
<dbReference type="Proteomes" id="UP001497512">
    <property type="component" value="Chromosome 14"/>
</dbReference>
<accession>A0ABP0TV49</accession>